<evidence type="ECO:0000313" key="6">
    <source>
        <dbReference type="Proteomes" id="UP001183388"/>
    </source>
</evidence>
<evidence type="ECO:0000256" key="1">
    <source>
        <dbReference type="ARBA" id="ARBA00006068"/>
    </source>
</evidence>
<organism evidence="5 6">
    <name type="scientific">Streptomyces boetiae</name>
    <dbReference type="NCBI Taxonomy" id="3075541"/>
    <lineage>
        <taxon>Bacteria</taxon>
        <taxon>Bacillati</taxon>
        <taxon>Actinomycetota</taxon>
        <taxon>Actinomycetes</taxon>
        <taxon>Kitasatosporales</taxon>
        <taxon>Streptomycetaceae</taxon>
        <taxon>Streptomyces</taxon>
    </lineage>
</organism>
<keyword evidence="3" id="KW-0812">Transmembrane</keyword>
<comment type="similarity">
    <text evidence="1">Belongs to the LytR/CpsA/Psr (LCP) family.</text>
</comment>
<dbReference type="Pfam" id="PF03816">
    <property type="entry name" value="LytR_cpsA_psr"/>
    <property type="match status" value="1"/>
</dbReference>
<keyword evidence="3" id="KW-1133">Transmembrane helix</keyword>
<name>A0ABU2LDT7_9ACTN</name>
<evidence type="ECO:0000259" key="4">
    <source>
        <dbReference type="Pfam" id="PF03816"/>
    </source>
</evidence>
<dbReference type="PANTHER" id="PTHR33392:SF6">
    <property type="entry name" value="POLYISOPRENYL-TEICHOIC ACID--PEPTIDOGLYCAN TEICHOIC ACID TRANSFERASE TAGU"/>
    <property type="match status" value="1"/>
</dbReference>
<dbReference type="Gene3D" id="3.40.630.190">
    <property type="entry name" value="LCP protein"/>
    <property type="match status" value="1"/>
</dbReference>
<comment type="caution">
    <text evidence="5">The sequence shown here is derived from an EMBL/GenBank/DDBJ whole genome shotgun (WGS) entry which is preliminary data.</text>
</comment>
<feature type="transmembrane region" description="Helical" evidence="3">
    <location>
        <begin position="12"/>
        <end position="34"/>
    </location>
</feature>
<keyword evidence="3" id="KW-0472">Membrane</keyword>
<reference evidence="6" key="1">
    <citation type="submission" date="2023-07" db="EMBL/GenBank/DDBJ databases">
        <title>30 novel species of actinomycetes from the DSMZ collection.</title>
        <authorList>
            <person name="Nouioui I."/>
        </authorList>
    </citation>
    <scope>NUCLEOTIDE SEQUENCE [LARGE SCALE GENOMIC DNA]</scope>
    <source>
        <strain evidence="6">DSM 44917</strain>
    </source>
</reference>
<feature type="region of interest" description="Disordered" evidence="2">
    <location>
        <begin position="51"/>
        <end position="71"/>
    </location>
</feature>
<feature type="region of interest" description="Disordered" evidence="2">
    <location>
        <begin position="116"/>
        <end position="140"/>
    </location>
</feature>
<dbReference type="InterPro" id="IPR050922">
    <property type="entry name" value="LytR/CpsA/Psr_CW_biosynth"/>
</dbReference>
<proteinExistence type="inferred from homology"/>
<feature type="domain" description="Cell envelope-related transcriptional attenuator" evidence="4">
    <location>
        <begin position="86"/>
        <end position="253"/>
    </location>
</feature>
<dbReference type="InterPro" id="IPR004474">
    <property type="entry name" value="LytR_CpsA_psr"/>
</dbReference>
<dbReference type="NCBIfam" id="TIGR00350">
    <property type="entry name" value="lytR_cpsA_psr"/>
    <property type="match status" value="1"/>
</dbReference>
<dbReference type="PANTHER" id="PTHR33392">
    <property type="entry name" value="POLYISOPRENYL-TEICHOIC ACID--PEPTIDOGLYCAN TEICHOIC ACID TRANSFERASE TAGU"/>
    <property type="match status" value="1"/>
</dbReference>
<evidence type="ECO:0000256" key="3">
    <source>
        <dbReference type="SAM" id="Phobius"/>
    </source>
</evidence>
<sequence>MAVQMTRGQKVLWWVLLALGILLAIVAGTALWAYRSLEGNIRTDHAAARELREREAQRPRAGGGGKDGRNVLVIGHDAGSGTGNARSDTVLLLHVSADGRRAEAVHVPRDIVVDIPACGPEKEGEGQGEGQGEGEGQPEEGRRAQFNWAFQWGGAACTVRTFEALSGVRVDHHLVLGFEGFAEVVDAVGGVEVELDRAEHDPNVGHSLPAGRHLLDGEEALAYVRARVHVGDGSDLNRLSRQQEFLALLYDRITERGTVTNPARLYPVLRAVTSALTADPGLDSLDELRGLAEDLRAVPEGGLSFRTLPTLPHPTEPDRLTLDAAAAGRVFAALIADRPLPREP</sequence>
<dbReference type="EMBL" id="JAVREN010000045">
    <property type="protein sequence ID" value="MDT0309736.1"/>
    <property type="molecule type" value="Genomic_DNA"/>
</dbReference>
<keyword evidence="6" id="KW-1185">Reference proteome</keyword>
<protein>
    <submittedName>
        <fullName evidence="5">LCP family protein</fullName>
    </submittedName>
</protein>
<accession>A0ABU2LDT7</accession>
<evidence type="ECO:0000256" key="2">
    <source>
        <dbReference type="SAM" id="MobiDB-lite"/>
    </source>
</evidence>
<gene>
    <name evidence="5" type="ORF">RM780_22665</name>
</gene>
<dbReference type="Proteomes" id="UP001183388">
    <property type="component" value="Unassembled WGS sequence"/>
</dbReference>
<evidence type="ECO:0000313" key="5">
    <source>
        <dbReference type="EMBL" id="MDT0309736.1"/>
    </source>
</evidence>